<evidence type="ECO:0008006" key="2">
    <source>
        <dbReference type="Google" id="ProtNLM"/>
    </source>
</evidence>
<gene>
    <name evidence="1" type="ORF">DCK33_08185</name>
</gene>
<dbReference type="EMBL" id="QDCA01000003">
    <property type="protein sequence ID" value="KAA9534109.1"/>
    <property type="molecule type" value="Genomic_DNA"/>
</dbReference>
<evidence type="ECO:0000313" key="1">
    <source>
        <dbReference type="EMBL" id="KAA9534109.1"/>
    </source>
</evidence>
<dbReference type="AlphaFoldDB" id="A0A6C8MZG2"/>
<sequence>MLTYDELAKKKEYLKEQQQTLAKEFESKTESIAIGIKRTQKLLDNYERYPTTVANGYQYINNFYYESPSTVINLIDFAIKEIRKGYLSDIQRKEEKFIAGYNPRSGSTSNFIIRRDDLIASVEMVAAIVFTDEFHELPIVKSEDTVAILAYLNHKRKEIEEGLKEGAKG</sequence>
<proteinExistence type="predicted"/>
<dbReference type="RefSeq" id="WP_150884176.1">
    <property type="nucleotide sequence ID" value="NZ_QDCA01000003.1"/>
</dbReference>
<name>A0A6C8MZG2_LISMN</name>
<reference evidence="1" key="1">
    <citation type="submission" date="2018-04" db="EMBL/GenBank/DDBJ databases">
        <title>Genome Analysis of a Prevalent Clone of Listeria monocytogenes Sequence Type 87 in China.</title>
        <authorList>
            <person name="Wang Y."/>
        </authorList>
    </citation>
    <scope>NUCLEOTIDE SEQUENCE</scope>
    <source>
        <strain evidence="1">ICDC_LM0449</strain>
    </source>
</reference>
<comment type="caution">
    <text evidence="1">The sequence shown here is derived from an EMBL/GenBank/DDBJ whole genome shotgun (WGS) entry which is preliminary data.</text>
</comment>
<protein>
    <recommendedName>
        <fullName evidence="2">Phage protein</fullName>
    </recommendedName>
</protein>
<accession>A0A6C8MZG2</accession>
<organism evidence="1">
    <name type="scientific">Listeria monocytogenes</name>
    <dbReference type="NCBI Taxonomy" id="1639"/>
    <lineage>
        <taxon>Bacteria</taxon>
        <taxon>Bacillati</taxon>
        <taxon>Bacillota</taxon>
        <taxon>Bacilli</taxon>
        <taxon>Bacillales</taxon>
        <taxon>Listeriaceae</taxon>
        <taxon>Listeria</taxon>
    </lineage>
</organism>